<keyword evidence="3" id="KW-1185">Reference proteome</keyword>
<feature type="region of interest" description="Disordered" evidence="1">
    <location>
        <begin position="44"/>
        <end position="65"/>
    </location>
</feature>
<accession>A0A367U7D3</accession>
<dbReference type="Proteomes" id="UP000252419">
    <property type="component" value="Unassembled WGS sequence"/>
</dbReference>
<dbReference type="RefSeq" id="WP_114123829.1">
    <property type="nucleotide sequence ID" value="NZ_JPWA01000046.1"/>
</dbReference>
<reference evidence="2 3" key="1">
    <citation type="submission" date="2014-07" db="EMBL/GenBank/DDBJ databases">
        <title>Draft genome sequence of Thalassospira xianhensis P-4 (MCCC 1A02616).</title>
        <authorList>
            <person name="Lai Q."/>
            <person name="Shao Z."/>
        </authorList>
    </citation>
    <scope>NUCLEOTIDE SEQUENCE [LARGE SCALE GENOMIC DNA]</scope>
    <source>
        <strain evidence="2 3">MCCC 1A02616</strain>
    </source>
</reference>
<dbReference type="EMBL" id="JPWA01000046">
    <property type="protein sequence ID" value="RCK03840.1"/>
    <property type="molecule type" value="Genomic_DNA"/>
</dbReference>
<proteinExistence type="predicted"/>
<protein>
    <submittedName>
        <fullName evidence="2">Uncharacterized protein</fullName>
    </submittedName>
</protein>
<sequence>MKEQQSSGQFTADKMKTVKAACEQAPSGPKKDAALKHYQAAETAKKANNDTECVKSLDAASKALN</sequence>
<evidence type="ECO:0000256" key="1">
    <source>
        <dbReference type="SAM" id="MobiDB-lite"/>
    </source>
</evidence>
<gene>
    <name evidence="2" type="ORF">TH5_23300</name>
</gene>
<comment type="caution">
    <text evidence="2">The sequence shown here is derived from an EMBL/GenBank/DDBJ whole genome shotgun (WGS) entry which is preliminary data.</text>
</comment>
<organism evidence="2 3">
    <name type="scientific">Thalassospira xianhensis MCCC 1A02616</name>
    <dbReference type="NCBI Taxonomy" id="1177929"/>
    <lineage>
        <taxon>Bacteria</taxon>
        <taxon>Pseudomonadati</taxon>
        <taxon>Pseudomonadota</taxon>
        <taxon>Alphaproteobacteria</taxon>
        <taxon>Rhodospirillales</taxon>
        <taxon>Thalassospiraceae</taxon>
        <taxon>Thalassospira</taxon>
    </lineage>
</organism>
<name>A0A367U7D3_9PROT</name>
<evidence type="ECO:0000313" key="2">
    <source>
        <dbReference type="EMBL" id="RCK03840.1"/>
    </source>
</evidence>
<evidence type="ECO:0000313" key="3">
    <source>
        <dbReference type="Proteomes" id="UP000252419"/>
    </source>
</evidence>
<feature type="compositionally biased region" description="Basic and acidic residues" evidence="1">
    <location>
        <begin position="44"/>
        <end position="55"/>
    </location>
</feature>
<dbReference type="AlphaFoldDB" id="A0A367U7D3"/>